<dbReference type="Proteomes" id="UP000243975">
    <property type="component" value="Unassembled WGS sequence"/>
</dbReference>
<dbReference type="EMBL" id="LEKV01001668">
    <property type="protein sequence ID" value="KVI06749.1"/>
    <property type="molecule type" value="Genomic_DNA"/>
</dbReference>
<comment type="caution">
    <text evidence="1">The sequence shown here is derived from an EMBL/GenBank/DDBJ whole genome shotgun (WGS) entry which is preliminary data.</text>
</comment>
<dbReference type="AlphaFoldDB" id="A0A103YCU4"/>
<reference evidence="1 2" key="1">
    <citation type="journal article" date="2016" name="Sci. Rep.">
        <title>The genome sequence of the outbreeding globe artichoke constructed de novo incorporating a phase-aware low-pass sequencing strategy of F1 progeny.</title>
        <authorList>
            <person name="Scaglione D."/>
            <person name="Reyes-Chin-Wo S."/>
            <person name="Acquadro A."/>
            <person name="Froenicke L."/>
            <person name="Portis E."/>
            <person name="Beitel C."/>
            <person name="Tirone M."/>
            <person name="Mauro R."/>
            <person name="Lo Monaco A."/>
            <person name="Mauromicale G."/>
            <person name="Faccioli P."/>
            <person name="Cattivelli L."/>
            <person name="Rieseberg L."/>
            <person name="Michelmore R."/>
            <person name="Lanteri S."/>
        </authorList>
    </citation>
    <scope>NUCLEOTIDE SEQUENCE [LARGE SCALE GENOMIC DNA]</scope>
    <source>
        <strain evidence="1">2C</strain>
    </source>
</reference>
<evidence type="ECO:0000313" key="1">
    <source>
        <dbReference type="EMBL" id="KVI06749.1"/>
    </source>
</evidence>
<organism evidence="1 2">
    <name type="scientific">Cynara cardunculus var. scolymus</name>
    <name type="common">Globe artichoke</name>
    <name type="synonym">Cynara scolymus</name>
    <dbReference type="NCBI Taxonomy" id="59895"/>
    <lineage>
        <taxon>Eukaryota</taxon>
        <taxon>Viridiplantae</taxon>
        <taxon>Streptophyta</taxon>
        <taxon>Embryophyta</taxon>
        <taxon>Tracheophyta</taxon>
        <taxon>Spermatophyta</taxon>
        <taxon>Magnoliopsida</taxon>
        <taxon>eudicotyledons</taxon>
        <taxon>Gunneridae</taxon>
        <taxon>Pentapetalae</taxon>
        <taxon>asterids</taxon>
        <taxon>campanulids</taxon>
        <taxon>Asterales</taxon>
        <taxon>Asteraceae</taxon>
        <taxon>Carduoideae</taxon>
        <taxon>Cardueae</taxon>
        <taxon>Carduinae</taxon>
        <taxon>Cynara</taxon>
    </lineage>
</organism>
<protein>
    <submittedName>
        <fullName evidence="1">Uncharacterized protein</fullName>
    </submittedName>
</protein>
<name>A0A103YCU4_CYNCS</name>
<accession>A0A103YCU4</accession>
<proteinExistence type="predicted"/>
<keyword evidence="2" id="KW-1185">Reference proteome</keyword>
<dbReference type="Gramene" id="KVI06749">
    <property type="protein sequence ID" value="KVI06749"/>
    <property type="gene ID" value="Ccrd_014897"/>
</dbReference>
<evidence type="ECO:0000313" key="2">
    <source>
        <dbReference type="Proteomes" id="UP000243975"/>
    </source>
</evidence>
<gene>
    <name evidence="1" type="ORF">Ccrd_014897</name>
</gene>
<sequence>MLSAAPPENSGLQPLFQIGRDCFHMNSGLQPLFHHTACSFFQPSNLRCKKYKVQSINMMMHQEALGHRIWK</sequence>